<dbReference type="PANTHER" id="PTHR14119:SF3">
    <property type="entry name" value="ISOCHORISMATASE DOMAIN-CONTAINING PROTEIN 2"/>
    <property type="match status" value="1"/>
</dbReference>
<evidence type="ECO:0000313" key="3">
    <source>
        <dbReference type="Proteomes" id="UP000046155"/>
    </source>
</evidence>
<dbReference type="GO" id="GO:0016787">
    <property type="term" value="F:hydrolase activity"/>
    <property type="evidence" value="ECO:0007669"/>
    <property type="project" value="UniProtKB-KW"/>
</dbReference>
<dbReference type="Gene3D" id="3.40.50.850">
    <property type="entry name" value="Isochorismatase-like"/>
    <property type="match status" value="1"/>
</dbReference>
<evidence type="ECO:0000313" key="2">
    <source>
        <dbReference type="EMBL" id="CEO90066.1"/>
    </source>
</evidence>
<accession>A0A0B7MPU8</accession>
<sequence>MCIPLKKHSLNSEQALFLVIDLQEKLMKAMEHAEKVYKNTRIMLGVCLQLKIPVVVTEQYPKGLGRTVQGIAEKLGEHLLLEKTSFSAVTKETLEQLQSFGRRQLLVVGSETHVCVFQTVRDLLAAGFEVYLLQDAVCSRRKDNYKNGLQLMREEGAVITDTETAVFDLLKVAGTPDFKAIHPLIK</sequence>
<dbReference type="InterPro" id="IPR050993">
    <property type="entry name" value="Isochorismatase_domain"/>
</dbReference>
<gene>
    <name evidence="2" type="ORF">SSCH_710010</name>
</gene>
<proteinExistence type="predicted"/>
<feature type="domain" description="Isochorismatase-like" evidence="1">
    <location>
        <begin position="16"/>
        <end position="163"/>
    </location>
</feature>
<keyword evidence="2" id="KW-0378">Hydrolase</keyword>
<dbReference type="PANTHER" id="PTHR14119">
    <property type="entry name" value="HYDROLASE"/>
    <property type="match status" value="1"/>
</dbReference>
<dbReference type="Pfam" id="PF00857">
    <property type="entry name" value="Isochorismatase"/>
    <property type="match status" value="1"/>
</dbReference>
<dbReference type="Proteomes" id="UP000046155">
    <property type="component" value="Unassembled WGS sequence"/>
</dbReference>
<reference evidence="3" key="1">
    <citation type="submission" date="2015-01" db="EMBL/GenBank/DDBJ databases">
        <authorList>
            <person name="Manzoor Shahid"/>
            <person name="Zubair Saima"/>
        </authorList>
    </citation>
    <scope>NUCLEOTIDE SEQUENCE [LARGE SCALE GENOMIC DNA]</scope>
    <source>
        <strain evidence="3">Sp3</strain>
    </source>
</reference>
<organism evidence="2 3">
    <name type="scientific">Syntrophaceticus schinkii</name>
    <dbReference type="NCBI Taxonomy" id="499207"/>
    <lineage>
        <taxon>Bacteria</taxon>
        <taxon>Bacillati</taxon>
        <taxon>Bacillota</taxon>
        <taxon>Clostridia</taxon>
        <taxon>Thermoanaerobacterales</taxon>
        <taxon>Thermoanaerobacterales Family III. Incertae Sedis</taxon>
        <taxon>Syntrophaceticus</taxon>
    </lineage>
</organism>
<dbReference type="EMBL" id="CDRZ01000271">
    <property type="protein sequence ID" value="CEO90066.1"/>
    <property type="molecule type" value="Genomic_DNA"/>
</dbReference>
<dbReference type="InterPro" id="IPR000868">
    <property type="entry name" value="Isochorismatase-like_dom"/>
</dbReference>
<keyword evidence="3" id="KW-1185">Reference proteome</keyword>
<dbReference type="SUPFAM" id="SSF52499">
    <property type="entry name" value="Isochorismatase-like hydrolases"/>
    <property type="match status" value="1"/>
</dbReference>
<dbReference type="AlphaFoldDB" id="A0A0B7MPU8"/>
<dbReference type="InterPro" id="IPR036380">
    <property type="entry name" value="Isochorismatase-like_sf"/>
</dbReference>
<protein>
    <submittedName>
        <fullName evidence="2">Isochorismatase hydrolase</fullName>
    </submittedName>
</protein>
<name>A0A0B7MPU8_9FIRM</name>
<evidence type="ECO:0000259" key="1">
    <source>
        <dbReference type="Pfam" id="PF00857"/>
    </source>
</evidence>